<evidence type="ECO:0000313" key="2">
    <source>
        <dbReference type="EMBL" id="OGG66522.1"/>
    </source>
</evidence>
<proteinExistence type="predicted"/>
<evidence type="ECO:0000313" key="3">
    <source>
        <dbReference type="Proteomes" id="UP000177652"/>
    </source>
</evidence>
<evidence type="ECO:0000256" key="1">
    <source>
        <dbReference type="SAM" id="MobiDB-lite"/>
    </source>
</evidence>
<comment type="caution">
    <text evidence="2">The sequence shown here is derived from an EMBL/GenBank/DDBJ whole genome shotgun (WGS) entry which is preliminary data.</text>
</comment>
<dbReference type="STRING" id="1798497.A3D71_00535"/>
<evidence type="ECO:0008006" key="4">
    <source>
        <dbReference type="Google" id="ProtNLM"/>
    </source>
</evidence>
<name>A0A1F6DZW4_9BACT</name>
<organism evidence="2 3">
    <name type="scientific">Candidatus Kaiserbacteria bacterium RIFCSPHIGHO2_02_FULL_55_20</name>
    <dbReference type="NCBI Taxonomy" id="1798497"/>
    <lineage>
        <taxon>Bacteria</taxon>
        <taxon>Candidatus Kaiseribacteriota</taxon>
    </lineage>
</organism>
<gene>
    <name evidence="2" type="ORF">A3D71_00535</name>
</gene>
<sequence length="226" mass="25481">MSHGEAGGLEKAEKGFPYDALVVLGAVMEWSPEQKRWEFPTIIDRYRGKLVMGKARALAASELEGDAARTLVTGGTDVHPETGEVASRATELAKLMTERYKMSKEKVIPIGTADAGSVAGNVENVVTYLKEHPEMMRRHRIAILSPHFQKERAQLMFDANPYFKENGIKLDWVIVEDILEGRDPRYKQWTAAVYNTPEAEINRNMEQGGIQDLREGRYGKKKETEE</sequence>
<accession>A0A1F6DZW4</accession>
<feature type="region of interest" description="Disordered" evidence="1">
    <location>
        <begin position="204"/>
        <end position="226"/>
    </location>
</feature>
<protein>
    <recommendedName>
        <fullName evidence="4">DUF218 domain-containing protein</fullName>
    </recommendedName>
</protein>
<feature type="compositionally biased region" description="Basic and acidic residues" evidence="1">
    <location>
        <begin position="212"/>
        <end position="226"/>
    </location>
</feature>
<dbReference type="Proteomes" id="UP000177652">
    <property type="component" value="Unassembled WGS sequence"/>
</dbReference>
<dbReference type="AlphaFoldDB" id="A0A1F6DZW4"/>
<dbReference type="EMBL" id="MFLK01000004">
    <property type="protein sequence ID" value="OGG66522.1"/>
    <property type="molecule type" value="Genomic_DNA"/>
</dbReference>
<reference evidence="2 3" key="1">
    <citation type="journal article" date="2016" name="Nat. Commun.">
        <title>Thousands of microbial genomes shed light on interconnected biogeochemical processes in an aquifer system.</title>
        <authorList>
            <person name="Anantharaman K."/>
            <person name="Brown C.T."/>
            <person name="Hug L.A."/>
            <person name="Sharon I."/>
            <person name="Castelle C.J."/>
            <person name="Probst A.J."/>
            <person name="Thomas B.C."/>
            <person name="Singh A."/>
            <person name="Wilkins M.J."/>
            <person name="Karaoz U."/>
            <person name="Brodie E.L."/>
            <person name="Williams K.H."/>
            <person name="Hubbard S.S."/>
            <person name="Banfield J.F."/>
        </authorList>
    </citation>
    <scope>NUCLEOTIDE SEQUENCE [LARGE SCALE GENOMIC DNA]</scope>
</reference>